<reference evidence="10" key="1">
    <citation type="submission" date="2016-05" db="EMBL/GenBank/DDBJ databases">
        <title>Comparative genomics of biotechnologically important yeasts.</title>
        <authorList>
            <consortium name="DOE Joint Genome Institute"/>
            <person name="Riley R."/>
            <person name="Haridas S."/>
            <person name="Wolfe K.H."/>
            <person name="Lopes M.R."/>
            <person name="Hittinger C.T."/>
            <person name="Goker M."/>
            <person name="Salamov A."/>
            <person name="Wisecaver J."/>
            <person name="Long T.M."/>
            <person name="Aerts A.L."/>
            <person name="Barry K."/>
            <person name="Choi C."/>
            <person name="Clum A."/>
            <person name="Coughlan A.Y."/>
            <person name="Deshpande S."/>
            <person name="Douglass A.P."/>
            <person name="Hanson S.J."/>
            <person name="Klenk H.-P."/>
            <person name="Labutti K."/>
            <person name="Lapidus A."/>
            <person name="Lindquist E."/>
            <person name="Lipzen A."/>
            <person name="Meier-Kolthoff J.P."/>
            <person name="Ohm R.A."/>
            <person name="Otillar R.P."/>
            <person name="Pangilinan J."/>
            <person name="Peng Y."/>
            <person name="Rokas A."/>
            <person name="Rosa C.A."/>
            <person name="Scheuner C."/>
            <person name="Sibirny A.A."/>
            <person name="Slot J.C."/>
            <person name="Stielow J.B."/>
            <person name="Sun H."/>
            <person name="Kurtzman C.P."/>
            <person name="Blackwell M."/>
            <person name="Grigoriev I.V."/>
            <person name="Jeffries T.W."/>
        </authorList>
    </citation>
    <scope>NUCLEOTIDE SEQUENCE [LARGE SCALE GENOMIC DNA]</scope>
    <source>
        <strain evidence="10">DSM 1968</strain>
    </source>
</reference>
<dbReference type="Proteomes" id="UP000095038">
    <property type="component" value="Unassembled WGS sequence"/>
</dbReference>
<sequence length="207" mass="22715">MASRIFTRSFHYTRVFASKPPVQLFGLDGTYATALYSAASKESTIDKAYQSLSKIFKLIETDKKVGVILSNPALSANDRTIVIDTIIEKTSNLDTTVSNLLKVLSENNRLDLFSSIYSQFQILNDAHNGLIEATVTSVQPLERAYLRRIEAAISKSSFVGEGKTLKLVNKTNPDILGGLVVEVGDRTVDLSISSKIAKLNKVLQDSI</sequence>
<dbReference type="NCBIfam" id="TIGR01145">
    <property type="entry name" value="ATP_synt_delta"/>
    <property type="match status" value="1"/>
</dbReference>
<evidence type="ECO:0000256" key="6">
    <source>
        <dbReference type="ARBA" id="ARBA00023065"/>
    </source>
</evidence>
<dbReference type="PRINTS" id="PR00125">
    <property type="entry name" value="ATPASEDELTA"/>
</dbReference>
<comment type="similarity">
    <text evidence="2">Belongs to the ATPase delta chain family.</text>
</comment>
<keyword evidence="10" id="KW-1185">Reference proteome</keyword>
<name>A0A1D2VCF5_9ASCO</name>
<evidence type="ECO:0000256" key="7">
    <source>
        <dbReference type="ARBA" id="ARBA00023136"/>
    </source>
</evidence>
<evidence type="ECO:0000256" key="8">
    <source>
        <dbReference type="ARBA" id="ARBA00023310"/>
    </source>
</evidence>
<dbReference type="EMBL" id="KV454487">
    <property type="protein sequence ID" value="ODV59305.1"/>
    <property type="molecule type" value="Genomic_DNA"/>
</dbReference>
<keyword evidence="7" id="KW-0472">Membrane</keyword>
<protein>
    <recommendedName>
        <fullName evidence="3">ATP synthase subunit 5, mitochondrial</fullName>
    </recommendedName>
</protein>
<keyword evidence="8" id="KW-0066">ATP synthesis</keyword>
<dbReference type="SUPFAM" id="SSF47928">
    <property type="entry name" value="N-terminal domain of the delta subunit of the F1F0-ATP synthase"/>
    <property type="match status" value="1"/>
</dbReference>
<dbReference type="HAMAP" id="MF_01416">
    <property type="entry name" value="ATP_synth_delta_bact"/>
    <property type="match status" value="1"/>
</dbReference>
<dbReference type="AlphaFoldDB" id="A0A1D2VCF5"/>
<keyword evidence="4" id="KW-0813">Transport</keyword>
<dbReference type="GeneID" id="30964453"/>
<dbReference type="InterPro" id="IPR000711">
    <property type="entry name" value="ATPase_OSCP/dsu"/>
</dbReference>
<dbReference type="InterPro" id="IPR020781">
    <property type="entry name" value="ATPase_OSCP/d_CS"/>
</dbReference>
<evidence type="ECO:0000256" key="1">
    <source>
        <dbReference type="ARBA" id="ARBA00004370"/>
    </source>
</evidence>
<dbReference type="InterPro" id="IPR026015">
    <property type="entry name" value="ATP_synth_OSCP/delta_N_sf"/>
</dbReference>
<dbReference type="FunCoup" id="A0A1D2VCF5">
    <property type="interactions" value="715"/>
</dbReference>
<dbReference type="InParanoid" id="A0A1D2VCF5"/>
<dbReference type="GO" id="GO:0046933">
    <property type="term" value="F:proton-transporting ATP synthase activity, rotational mechanism"/>
    <property type="evidence" value="ECO:0007669"/>
    <property type="project" value="EnsemblFungi"/>
</dbReference>
<evidence type="ECO:0000256" key="5">
    <source>
        <dbReference type="ARBA" id="ARBA00022781"/>
    </source>
</evidence>
<comment type="subcellular location">
    <subcellularLocation>
        <location evidence="1">Membrane</location>
    </subcellularLocation>
</comment>
<dbReference type="PANTHER" id="PTHR11910">
    <property type="entry name" value="ATP SYNTHASE DELTA CHAIN"/>
    <property type="match status" value="1"/>
</dbReference>
<organism evidence="9 10">
    <name type="scientific">Ascoidea rubescens DSM 1968</name>
    <dbReference type="NCBI Taxonomy" id="1344418"/>
    <lineage>
        <taxon>Eukaryota</taxon>
        <taxon>Fungi</taxon>
        <taxon>Dikarya</taxon>
        <taxon>Ascomycota</taxon>
        <taxon>Saccharomycotina</taxon>
        <taxon>Saccharomycetes</taxon>
        <taxon>Ascoideaceae</taxon>
        <taxon>Ascoidea</taxon>
    </lineage>
</organism>
<dbReference type="Pfam" id="PF00213">
    <property type="entry name" value="OSCP"/>
    <property type="match status" value="1"/>
</dbReference>
<evidence type="ECO:0000313" key="9">
    <source>
        <dbReference type="EMBL" id="ODV59305.1"/>
    </source>
</evidence>
<gene>
    <name evidence="9" type="ORF">ASCRUDRAFT_38037</name>
</gene>
<evidence type="ECO:0000256" key="3">
    <source>
        <dbReference type="ARBA" id="ARBA00014723"/>
    </source>
</evidence>
<dbReference type="GO" id="GO:0005743">
    <property type="term" value="C:mitochondrial inner membrane"/>
    <property type="evidence" value="ECO:0007669"/>
    <property type="project" value="EnsemblFungi"/>
</dbReference>
<dbReference type="GO" id="GO:0045259">
    <property type="term" value="C:proton-transporting ATP synthase complex"/>
    <property type="evidence" value="ECO:0007669"/>
    <property type="project" value="EnsemblFungi"/>
</dbReference>
<dbReference type="PROSITE" id="PS00389">
    <property type="entry name" value="ATPASE_DELTA"/>
    <property type="match status" value="1"/>
</dbReference>
<keyword evidence="6" id="KW-0406">Ion transport</keyword>
<proteinExistence type="inferred from homology"/>
<evidence type="ECO:0000313" key="10">
    <source>
        <dbReference type="Proteomes" id="UP000095038"/>
    </source>
</evidence>
<accession>A0A1D2VCF5</accession>
<dbReference type="RefSeq" id="XP_020045612.1">
    <property type="nucleotide sequence ID" value="XM_020190817.1"/>
</dbReference>
<dbReference type="OrthoDB" id="1262810at2759"/>
<evidence type="ECO:0000256" key="4">
    <source>
        <dbReference type="ARBA" id="ARBA00022448"/>
    </source>
</evidence>
<evidence type="ECO:0000256" key="2">
    <source>
        <dbReference type="ARBA" id="ARBA00007046"/>
    </source>
</evidence>
<dbReference type="Gene3D" id="1.10.520.20">
    <property type="entry name" value="N-terminal domain of the delta subunit of the F1F0-ATP synthase"/>
    <property type="match status" value="1"/>
</dbReference>
<keyword evidence="5" id="KW-0375">Hydrogen ion transport</keyword>
<dbReference type="STRING" id="1344418.A0A1D2VCF5"/>